<evidence type="ECO:0000256" key="9">
    <source>
        <dbReference type="RuleBase" id="RU368022"/>
    </source>
</evidence>
<gene>
    <name evidence="11" type="ORF">B0H16DRAFT_1665933</name>
</gene>
<feature type="region of interest" description="Disordered" evidence="10">
    <location>
        <begin position="106"/>
        <end position="196"/>
    </location>
</feature>
<dbReference type="AlphaFoldDB" id="A0AAD7HQI8"/>
<evidence type="ECO:0000256" key="3">
    <source>
        <dbReference type="ARBA" id="ARBA00018504"/>
    </source>
</evidence>
<dbReference type="GO" id="GO:0005634">
    <property type="term" value="C:nucleus"/>
    <property type="evidence" value="ECO:0007669"/>
    <property type="project" value="UniProtKB-SubCell"/>
</dbReference>
<sequence>MADAPSLDDKARYEALKKELLQALPKKRAIDKQLAEIEFQIHDLEKTYLTETAAHNGGNIINGFEGYLKNTNTNRRKYDVADHERLFSNSSLTYPKSLELLRDNDVDAPEEGSHGGGISLFKQPSSTPGVTTVIVPPATRGQELDQSAIKKYRDREYQRRKRASASVSQRSTSDEETNGVTSSSRRATKKARLGDD</sequence>
<proteinExistence type="inferred from homology"/>
<keyword evidence="8 9" id="KW-0539">Nucleus</keyword>
<accession>A0AAD7HQI8</accession>
<evidence type="ECO:0000256" key="6">
    <source>
        <dbReference type="ARBA" id="ARBA00023054"/>
    </source>
</evidence>
<evidence type="ECO:0000256" key="1">
    <source>
        <dbReference type="ARBA" id="ARBA00004123"/>
    </source>
</evidence>
<dbReference type="EMBL" id="JARKIB010000197">
    <property type="protein sequence ID" value="KAJ7725089.1"/>
    <property type="molecule type" value="Genomic_DNA"/>
</dbReference>
<dbReference type="GO" id="GO:0006325">
    <property type="term" value="P:chromatin organization"/>
    <property type="evidence" value="ECO:0007669"/>
    <property type="project" value="UniProtKB-KW"/>
</dbReference>
<dbReference type="GO" id="GO:0006281">
    <property type="term" value="P:DNA repair"/>
    <property type="evidence" value="ECO:0007669"/>
    <property type="project" value="UniProtKB-UniRule"/>
</dbReference>
<evidence type="ECO:0000256" key="5">
    <source>
        <dbReference type="ARBA" id="ARBA00023015"/>
    </source>
</evidence>
<comment type="subcellular location">
    <subcellularLocation>
        <location evidence="1 9">Nucleus</location>
    </subcellularLocation>
</comment>
<keyword evidence="4 9" id="KW-0156">Chromatin regulator</keyword>
<comment type="subunit">
    <text evidence="9">Component of the NuA4 histone acetyltransferase complex.</text>
</comment>
<evidence type="ECO:0000256" key="10">
    <source>
        <dbReference type="SAM" id="MobiDB-lite"/>
    </source>
</evidence>
<keyword evidence="7 9" id="KW-0804">Transcription</keyword>
<keyword evidence="9" id="KW-0227">DNA damage</keyword>
<comment type="function">
    <text evidence="9">Component of the NuA4 histone acetyltransferase complex which is involved in transcriptional activation of selected genes principally by acetylation of nucleosomal histone H4 and H2A. The NuA4 complex is also involved in DNA repair.</text>
</comment>
<dbReference type="Proteomes" id="UP001215598">
    <property type="component" value="Unassembled WGS sequence"/>
</dbReference>
<dbReference type="GO" id="GO:0035267">
    <property type="term" value="C:NuA4 histone acetyltransferase complex"/>
    <property type="evidence" value="ECO:0007669"/>
    <property type="project" value="UniProtKB-UniRule"/>
</dbReference>
<reference evidence="11" key="1">
    <citation type="submission" date="2023-03" db="EMBL/GenBank/DDBJ databases">
        <title>Massive genome expansion in bonnet fungi (Mycena s.s.) driven by repeated elements and novel gene families across ecological guilds.</title>
        <authorList>
            <consortium name="Lawrence Berkeley National Laboratory"/>
            <person name="Harder C.B."/>
            <person name="Miyauchi S."/>
            <person name="Viragh M."/>
            <person name="Kuo A."/>
            <person name="Thoen E."/>
            <person name="Andreopoulos B."/>
            <person name="Lu D."/>
            <person name="Skrede I."/>
            <person name="Drula E."/>
            <person name="Henrissat B."/>
            <person name="Morin E."/>
            <person name="Kohler A."/>
            <person name="Barry K."/>
            <person name="LaButti K."/>
            <person name="Morin E."/>
            <person name="Salamov A."/>
            <person name="Lipzen A."/>
            <person name="Mereny Z."/>
            <person name="Hegedus B."/>
            <person name="Baldrian P."/>
            <person name="Stursova M."/>
            <person name="Weitz H."/>
            <person name="Taylor A."/>
            <person name="Grigoriev I.V."/>
            <person name="Nagy L.G."/>
            <person name="Martin F."/>
            <person name="Kauserud H."/>
        </authorList>
    </citation>
    <scope>NUCLEOTIDE SEQUENCE</scope>
    <source>
        <strain evidence="11">CBHHK182m</strain>
    </source>
</reference>
<name>A0AAD7HQI8_9AGAR</name>
<keyword evidence="5 9" id="KW-0805">Transcription regulation</keyword>
<evidence type="ECO:0000313" key="11">
    <source>
        <dbReference type="EMBL" id="KAJ7725089.1"/>
    </source>
</evidence>
<feature type="compositionally biased region" description="Basic residues" evidence="10">
    <location>
        <begin position="186"/>
        <end position="196"/>
    </location>
</feature>
<evidence type="ECO:0000256" key="8">
    <source>
        <dbReference type="ARBA" id="ARBA00023242"/>
    </source>
</evidence>
<dbReference type="Pfam" id="PF09340">
    <property type="entry name" value="NuA4"/>
    <property type="match status" value="1"/>
</dbReference>
<protein>
    <recommendedName>
        <fullName evidence="3 9">Chromatin modification-related protein EAF6</fullName>
    </recommendedName>
</protein>
<evidence type="ECO:0000256" key="2">
    <source>
        <dbReference type="ARBA" id="ARBA00010916"/>
    </source>
</evidence>
<evidence type="ECO:0000256" key="7">
    <source>
        <dbReference type="ARBA" id="ARBA00023163"/>
    </source>
</evidence>
<dbReference type="InterPro" id="IPR015418">
    <property type="entry name" value="Eaf6"/>
</dbReference>
<keyword evidence="12" id="KW-1185">Reference proteome</keyword>
<dbReference type="PANTHER" id="PTHR13476">
    <property type="entry name" value="CHROMATIN MODIFICATION-RELATED PROTEIN MEAF6"/>
    <property type="match status" value="1"/>
</dbReference>
<evidence type="ECO:0000313" key="12">
    <source>
        <dbReference type="Proteomes" id="UP001215598"/>
    </source>
</evidence>
<organism evidence="11 12">
    <name type="scientific">Mycena metata</name>
    <dbReference type="NCBI Taxonomy" id="1033252"/>
    <lineage>
        <taxon>Eukaryota</taxon>
        <taxon>Fungi</taxon>
        <taxon>Dikarya</taxon>
        <taxon>Basidiomycota</taxon>
        <taxon>Agaricomycotina</taxon>
        <taxon>Agaricomycetes</taxon>
        <taxon>Agaricomycetidae</taxon>
        <taxon>Agaricales</taxon>
        <taxon>Marasmiineae</taxon>
        <taxon>Mycenaceae</taxon>
        <taxon>Mycena</taxon>
    </lineage>
</organism>
<comment type="caution">
    <text evidence="11">The sequence shown here is derived from an EMBL/GenBank/DDBJ whole genome shotgun (WGS) entry which is preliminary data.</text>
</comment>
<comment type="similarity">
    <text evidence="2 9">Belongs to the EAF6 family.</text>
</comment>
<keyword evidence="6" id="KW-0175">Coiled coil</keyword>
<keyword evidence="9" id="KW-0234">DNA repair</keyword>
<evidence type="ECO:0000256" key="4">
    <source>
        <dbReference type="ARBA" id="ARBA00022853"/>
    </source>
</evidence>